<feature type="compositionally biased region" description="Low complexity" evidence="1">
    <location>
        <begin position="7"/>
        <end position="20"/>
    </location>
</feature>
<name>A0ABQ9XRA7_9EUKA</name>
<organism evidence="2 3">
    <name type="scientific">Blattamonas nauphoetae</name>
    <dbReference type="NCBI Taxonomy" id="2049346"/>
    <lineage>
        <taxon>Eukaryota</taxon>
        <taxon>Metamonada</taxon>
        <taxon>Preaxostyla</taxon>
        <taxon>Oxymonadida</taxon>
        <taxon>Blattamonas</taxon>
    </lineage>
</organism>
<evidence type="ECO:0000313" key="3">
    <source>
        <dbReference type="Proteomes" id="UP001281761"/>
    </source>
</evidence>
<sequence length="357" mass="40623">MNTIIKTTDTCSSTTHSDLSSPHLGFPIECSSFLNWDESLIETEEEWADVFRSLVATLKFQPAFDVSLEEKAVEFFASVDQDDEDLTDPLLCSFAPTTDESLAYFIQYILVPISSNNRAIATGAMEMLKSLILTCSHEIHLALIEADLIPQLINTLNPQSLSFPEAVEIHTCIVRIISHFLWLATSDGLEQLDVEDIDEEQAVHETVLKEVLAPSEKYICHLCSNTILVVRGNMSYQFMCLLARLLQISPSYQLTMEFVLHMPIVLTIPSCLTLLEDGSSMWNFLTLLIDSQREWNSTWGEYRQRWKTEIGMLRMEGIDDVMEETLQTNDNRFMIPPIVAKSIEWNNLQGMNLPEQE</sequence>
<gene>
    <name evidence="2" type="ORF">BLNAU_12092</name>
</gene>
<dbReference type="Proteomes" id="UP001281761">
    <property type="component" value="Unassembled WGS sequence"/>
</dbReference>
<evidence type="ECO:0000256" key="1">
    <source>
        <dbReference type="SAM" id="MobiDB-lite"/>
    </source>
</evidence>
<keyword evidence="3" id="KW-1185">Reference proteome</keyword>
<proteinExistence type="predicted"/>
<feature type="region of interest" description="Disordered" evidence="1">
    <location>
        <begin position="1"/>
        <end position="20"/>
    </location>
</feature>
<dbReference type="EMBL" id="JARBJD010000097">
    <property type="protein sequence ID" value="KAK2952916.1"/>
    <property type="molecule type" value="Genomic_DNA"/>
</dbReference>
<comment type="caution">
    <text evidence="2">The sequence shown here is derived from an EMBL/GenBank/DDBJ whole genome shotgun (WGS) entry which is preliminary data.</text>
</comment>
<accession>A0ABQ9XRA7</accession>
<evidence type="ECO:0000313" key="2">
    <source>
        <dbReference type="EMBL" id="KAK2952916.1"/>
    </source>
</evidence>
<protein>
    <submittedName>
        <fullName evidence="2">Uncharacterized protein</fullName>
    </submittedName>
</protein>
<reference evidence="2 3" key="1">
    <citation type="journal article" date="2022" name="bioRxiv">
        <title>Genomics of Preaxostyla Flagellates Illuminates Evolutionary Transitions and the Path Towards Mitochondrial Loss.</title>
        <authorList>
            <person name="Novak L.V.F."/>
            <person name="Treitli S.C."/>
            <person name="Pyrih J."/>
            <person name="Halakuc P."/>
            <person name="Pipaliya S.V."/>
            <person name="Vacek V."/>
            <person name="Brzon O."/>
            <person name="Soukal P."/>
            <person name="Eme L."/>
            <person name="Dacks J.B."/>
            <person name="Karnkowska A."/>
            <person name="Elias M."/>
            <person name="Hampl V."/>
        </authorList>
    </citation>
    <scope>NUCLEOTIDE SEQUENCE [LARGE SCALE GENOMIC DNA]</scope>
    <source>
        <strain evidence="2">NAU3</strain>
        <tissue evidence="2">Gut</tissue>
    </source>
</reference>